<dbReference type="GO" id="GO:0009252">
    <property type="term" value="P:peptidoglycan biosynthetic process"/>
    <property type="evidence" value="ECO:0007669"/>
    <property type="project" value="UniProtKB-KW"/>
</dbReference>
<evidence type="ECO:0000256" key="8">
    <source>
        <dbReference type="SAM" id="Phobius"/>
    </source>
</evidence>
<feature type="transmembrane region" description="Helical" evidence="8">
    <location>
        <begin position="86"/>
        <end position="105"/>
    </location>
</feature>
<feature type="transmembrane region" description="Helical" evidence="8">
    <location>
        <begin position="45"/>
        <end position="65"/>
    </location>
</feature>
<evidence type="ECO:0000256" key="6">
    <source>
        <dbReference type="ARBA" id="ARBA00022989"/>
    </source>
</evidence>
<keyword evidence="3 8" id="KW-0812">Transmembrane</keyword>
<feature type="transmembrane region" description="Helical" evidence="8">
    <location>
        <begin position="398"/>
        <end position="417"/>
    </location>
</feature>
<evidence type="ECO:0000313" key="9">
    <source>
        <dbReference type="EMBL" id="CBH96626.1"/>
    </source>
</evidence>
<evidence type="ECO:0000256" key="3">
    <source>
        <dbReference type="ARBA" id="ARBA00022692"/>
    </source>
</evidence>
<keyword evidence="4" id="KW-0133">Cell shape</keyword>
<reference evidence="9" key="1">
    <citation type="submission" date="2009-10" db="EMBL/GenBank/DDBJ databases">
        <title>Diversity of trophic interactions inside an arsenic-rich microbial ecosystem.</title>
        <authorList>
            <person name="Bertin P.N."/>
            <person name="Heinrich-Salmeron A."/>
            <person name="Pelletier E."/>
            <person name="Goulhen-Chollet F."/>
            <person name="Arsene-Ploetze F."/>
            <person name="Gallien S."/>
            <person name="Calteau A."/>
            <person name="Vallenet D."/>
            <person name="Casiot C."/>
            <person name="Chane-Woon-Ming B."/>
            <person name="Giloteaux L."/>
            <person name="Barakat M."/>
            <person name="Bonnefoy V."/>
            <person name="Bruneel O."/>
            <person name="Chandler M."/>
            <person name="Cleiss J."/>
            <person name="Duran R."/>
            <person name="Elbaz-Poulichet F."/>
            <person name="Fonknechten N."/>
            <person name="Lauga B."/>
            <person name="Mornico D."/>
            <person name="Ortet P."/>
            <person name="Schaeffer C."/>
            <person name="Siguier P."/>
            <person name="Alexander Thil Smith A."/>
            <person name="Van Dorsselaer A."/>
            <person name="Weissenbach J."/>
            <person name="Medigue C."/>
            <person name="Le Paslier D."/>
        </authorList>
    </citation>
    <scope>NUCLEOTIDE SEQUENCE</scope>
</reference>
<sequence>MSIARVFSFSLLLLAASRLLGVLRDAVVATQFGLSGHADAALVAMSYPDFTVSLLWGAAVPAVMVPRMAGRAPEVIAAEAARWSRFALVAFAGAGLVSWLLQAPITHWLAPGLVGVDAHLAAHTLGLAALVALPAGAVAMVGAAALQAQGRLQWQYAGHVVFNLVLIAGLVLAARLHQFGWIAAGIAAAAIARWALMRRVANLPHAPSATSPFWPDASGLQAAALALAASGLTVLYTLAARAFASSAGPGRLGVFHYAQRVGELPLHTLFAVAAALALARLSAAEAAGDAAGARLRGRQWMQSMLLLAALLGACGMLAAPLGVRLVFGWGHMNTADQGEVVQSMRWILALLPLQAAQLVLAARLNSHRRIADQVLGYGCGLLALFALGWWLPDVWWRALAAYGAAYLVATAVLWQRLGTRTGDFELRNSGLLLASLALLGAMGWLLDAAPASTSGMQPLALPAVLAGALFAAGLAVLLRWDTLGSEVGRKLLRRYTRH</sequence>
<dbReference type="GO" id="GO:0034204">
    <property type="term" value="P:lipid translocation"/>
    <property type="evidence" value="ECO:0007669"/>
    <property type="project" value="TreeGrafter"/>
</dbReference>
<keyword evidence="7 8" id="KW-0472">Membrane</keyword>
<name>E6PNX4_9ZZZZ</name>
<gene>
    <name evidence="9" type="ORF">CARN2_2341</name>
</gene>
<dbReference type="GO" id="GO:0005886">
    <property type="term" value="C:plasma membrane"/>
    <property type="evidence" value="ECO:0007669"/>
    <property type="project" value="UniProtKB-SubCell"/>
</dbReference>
<accession>E6PNX4</accession>
<keyword evidence="5" id="KW-0573">Peptidoglycan synthesis</keyword>
<feature type="transmembrane region" description="Helical" evidence="8">
    <location>
        <begin position="156"/>
        <end position="173"/>
    </location>
</feature>
<feature type="transmembrane region" description="Helical" evidence="8">
    <location>
        <begin position="217"/>
        <end position="244"/>
    </location>
</feature>
<organism evidence="9">
    <name type="scientific">mine drainage metagenome</name>
    <dbReference type="NCBI Taxonomy" id="410659"/>
    <lineage>
        <taxon>unclassified sequences</taxon>
        <taxon>metagenomes</taxon>
        <taxon>ecological metagenomes</taxon>
    </lineage>
</organism>
<dbReference type="Pfam" id="PF03023">
    <property type="entry name" value="MurJ"/>
    <property type="match status" value="1"/>
</dbReference>
<feature type="transmembrane region" description="Helical" evidence="8">
    <location>
        <begin position="374"/>
        <end position="392"/>
    </location>
</feature>
<feature type="transmembrane region" description="Helical" evidence="8">
    <location>
        <begin position="343"/>
        <end position="362"/>
    </location>
</feature>
<dbReference type="AlphaFoldDB" id="E6PNX4"/>
<feature type="transmembrane region" description="Helical" evidence="8">
    <location>
        <begin position="304"/>
        <end position="323"/>
    </location>
</feature>
<comment type="subcellular location">
    <subcellularLocation>
        <location evidence="1">Cell membrane</location>
        <topology evidence="1">Multi-pass membrane protein</topology>
    </subcellularLocation>
</comment>
<evidence type="ECO:0000256" key="7">
    <source>
        <dbReference type="ARBA" id="ARBA00023136"/>
    </source>
</evidence>
<dbReference type="InterPro" id="IPR004268">
    <property type="entry name" value="MurJ"/>
</dbReference>
<evidence type="ECO:0000256" key="2">
    <source>
        <dbReference type="ARBA" id="ARBA00022475"/>
    </source>
</evidence>
<dbReference type="GO" id="GO:0008360">
    <property type="term" value="P:regulation of cell shape"/>
    <property type="evidence" value="ECO:0007669"/>
    <property type="project" value="UniProtKB-KW"/>
</dbReference>
<feature type="transmembrane region" description="Helical" evidence="8">
    <location>
        <begin position="264"/>
        <end position="283"/>
    </location>
</feature>
<dbReference type="PANTHER" id="PTHR47019:SF1">
    <property type="entry name" value="LIPID II FLIPPASE MURJ"/>
    <property type="match status" value="1"/>
</dbReference>
<proteinExistence type="predicted"/>
<keyword evidence="2" id="KW-1003">Cell membrane</keyword>
<dbReference type="PANTHER" id="PTHR47019">
    <property type="entry name" value="LIPID II FLIPPASE MURJ"/>
    <property type="match status" value="1"/>
</dbReference>
<keyword evidence="6 8" id="KW-1133">Transmembrane helix</keyword>
<feature type="transmembrane region" description="Helical" evidence="8">
    <location>
        <begin position="179"/>
        <end position="196"/>
    </location>
</feature>
<evidence type="ECO:0000256" key="5">
    <source>
        <dbReference type="ARBA" id="ARBA00022984"/>
    </source>
</evidence>
<dbReference type="EMBL" id="CABM01000030">
    <property type="protein sequence ID" value="CBH96626.1"/>
    <property type="molecule type" value="Genomic_DNA"/>
</dbReference>
<feature type="transmembrane region" description="Helical" evidence="8">
    <location>
        <begin position="429"/>
        <end position="446"/>
    </location>
</feature>
<dbReference type="InterPro" id="IPR051050">
    <property type="entry name" value="Lipid_II_flippase_MurJ/MviN"/>
</dbReference>
<evidence type="ECO:0000256" key="4">
    <source>
        <dbReference type="ARBA" id="ARBA00022960"/>
    </source>
</evidence>
<protein>
    <submittedName>
        <fullName evidence="9">Putative Permease of the major facilitator superfamily</fullName>
    </submittedName>
</protein>
<feature type="transmembrane region" description="Helical" evidence="8">
    <location>
        <begin position="125"/>
        <end position="144"/>
    </location>
</feature>
<dbReference type="GO" id="GO:0015648">
    <property type="term" value="F:lipid-linked peptidoglycan transporter activity"/>
    <property type="evidence" value="ECO:0007669"/>
    <property type="project" value="TreeGrafter"/>
</dbReference>
<evidence type="ECO:0000256" key="1">
    <source>
        <dbReference type="ARBA" id="ARBA00004651"/>
    </source>
</evidence>
<feature type="transmembrane region" description="Helical" evidence="8">
    <location>
        <begin position="458"/>
        <end position="480"/>
    </location>
</feature>
<comment type="caution">
    <text evidence="9">The sequence shown here is derived from an EMBL/GenBank/DDBJ whole genome shotgun (WGS) entry which is preliminary data.</text>
</comment>